<feature type="compositionally biased region" description="Low complexity" evidence="1">
    <location>
        <begin position="189"/>
        <end position="205"/>
    </location>
</feature>
<dbReference type="AlphaFoldDB" id="A0A7S2G3N3"/>
<organism evidence="3">
    <name type="scientific">Octactis speculum</name>
    <dbReference type="NCBI Taxonomy" id="3111310"/>
    <lineage>
        <taxon>Eukaryota</taxon>
        <taxon>Sar</taxon>
        <taxon>Stramenopiles</taxon>
        <taxon>Ochrophyta</taxon>
        <taxon>Dictyochophyceae</taxon>
        <taxon>Dictyochales</taxon>
        <taxon>Dictyochaceae</taxon>
        <taxon>Octactis</taxon>
    </lineage>
</organism>
<dbReference type="SMART" id="SM00033">
    <property type="entry name" value="CH"/>
    <property type="match status" value="1"/>
</dbReference>
<dbReference type="Pfam" id="PF00307">
    <property type="entry name" value="CH"/>
    <property type="match status" value="1"/>
</dbReference>
<dbReference type="PANTHER" id="PTHR47385">
    <property type="entry name" value="CALPONIN"/>
    <property type="match status" value="1"/>
</dbReference>
<dbReference type="SUPFAM" id="SSF47576">
    <property type="entry name" value="Calponin-homology domain, CH-domain"/>
    <property type="match status" value="1"/>
</dbReference>
<sequence>MPRAGEGVALDQDALAETQRWIEHLTGGSLDEEGGFQAALKDGKRLCALINAIQPGTIKKISDSKIAFKQMENISKFHNAAVAFGVPKEDIFTIPDLYEDKDIGGVVRTVQAVGRHTQNLEGFAGPYLGARLATETKRTFTEETLRKGAGEMSAWSGGKTMIQERTNFTGTERMGKDITDKAISDRDAAAAASPDAPKPAAAAEESSAPILLSIPLRIGEGPELVLVLHEDETPEDAAEAFCNLHGLPDPSPFVTALGNALHPPVEEEEEVVEREEGDCLISPFAKNAVAKKNKMTPEEIQAEMAELKPKVVAELNLLRTDPVAYGDKLALLLPRFDGMMYTRPGREEDEATTTAEGAKALQRAIDYLQGGKVQPATAFTQVEGLDLTAQDGANQIRYSAGMGSVGKQQHSTSLTRAEAYGQWKVLFSEVNCTHTRVPEGIVAELCLCDGDKTHRMLRDLLHPDLKVCGVGCGPHPTMEYACCVSLAGGWGPKPVDKRRIVFCKGGSEPDDRFMEVLNSVPEPDFIDELIDQISQGSDVHLNYTPSGVDAKITDSEGEVTEYNLEWEEDE</sequence>
<protein>
    <recommendedName>
        <fullName evidence="2">Calponin-homology (CH) domain-containing protein</fullName>
    </recommendedName>
</protein>
<evidence type="ECO:0000259" key="2">
    <source>
        <dbReference type="PROSITE" id="PS50021"/>
    </source>
</evidence>
<dbReference type="InterPro" id="IPR036872">
    <property type="entry name" value="CH_dom_sf"/>
</dbReference>
<dbReference type="InterPro" id="IPR003096">
    <property type="entry name" value="SM22_calponin"/>
</dbReference>
<accession>A0A7S2G3N3</accession>
<dbReference type="Gene3D" id="1.10.418.10">
    <property type="entry name" value="Calponin-like domain"/>
    <property type="match status" value="1"/>
</dbReference>
<feature type="domain" description="Calponin-homology (CH)" evidence="2">
    <location>
        <begin position="12"/>
        <end position="118"/>
    </location>
</feature>
<dbReference type="GO" id="GO:0015629">
    <property type="term" value="C:actin cytoskeleton"/>
    <property type="evidence" value="ECO:0007669"/>
    <property type="project" value="TreeGrafter"/>
</dbReference>
<name>A0A7S2G3N3_9STRA</name>
<dbReference type="PANTHER" id="PTHR47385:SF14">
    <property type="entry name" value="TRANSGELIN"/>
    <property type="match status" value="1"/>
</dbReference>
<reference evidence="3" key="1">
    <citation type="submission" date="2021-01" db="EMBL/GenBank/DDBJ databases">
        <authorList>
            <person name="Corre E."/>
            <person name="Pelletier E."/>
            <person name="Niang G."/>
            <person name="Scheremetjew M."/>
            <person name="Finn R."/>
            <person name="Kale V."/>
            <person name="Holt S."/>
            <person name="Cochrane G."/>
            <person name="Meng A."/>
            <person name="Brown T."/>
            <person name="Cohen L."/>
        </authorList>
    </citation>
    <scope>NUCLEOTIDE SEQUENCE</scope>
    <source>
        <strain evidence="3">CCMP1381</strain>
    </source>
</reference>
<dbReference type="GO" id="GO:0007015">
    <property type="term" value="P:actin filament organization"/>
    <property type="evidence" value="ECO:0007669"/>
    <property type="project" value="TreeGrafter"/>
</dbReference>
<dbReference type="InterPro" id="IPR001715">
    <property type="entry name" value="CH_dom"/>
</dbReference>
<dbReference type="PRINTS" id="PR00888">
    <property type="entry name" value="SM22CALPONIN"/>
</dbReference>
<evidence type="ECO:0000313" key="3">
    <source>
        <dbReference type="EMBL" id="CAD9428951.1"/>
    </source>
</evidence>
<dbReference type="InterPro" id="IPR050606">
    <property type="entry name" value="Calponin-like"/>
</dbReference>
<gene>
    <name evidence="3" type="ORF">DSPE1174_LOCUS15551</name>
</gene>
<dbReference type="GO" id="GO:0051015">
    <property type="term" value="F:actin filament binding"/>
    <property type="evidence" value="ECO:0007669"/>
    <property type="project" value="TreeGrafter"/>
</dbReference>
<dbReference type="PROSITE" id="PS50021">
    <property type="entry name" value="CH"/>
    <property type="match status" value="1"/>
</dbReference>
<dbReference type="EMBL" id="HBGS01030488">
    <property type="protein sequence ID" value="CAD9428951.1"/>
    <property type="molecule type" value="Transcribed_RNA"/>
</dbReference>
<proteinExistence type="predicted"/>
<evidence type="ECO:0000256" key="1">
    <source>
        <dbReference type="SAM" id="MobiDB-lite"/>
    </source>
</evidence>
<feature type="region of interest" description="Disordered" evidence="1">
    <location>
        <begin position="185"/>
        <end position="205"/>
    </location>
</feature>